<dbReference type="InterPro" id="IPR016152">
    <property type="entry name" value="PTrfase/Anion_transptr"/>
</dbReference>
<protein>
    <submittedName>
        <fullName evidence="9">Transcription antiterminator</fullName>
    </submittedName>
</protein>
<dbReference type="AlphaFoldDB" id="A0AAP9MJD0"/>
<dbReference type="Gene3D" id="1.10.1790.10">
    <property type="entry name" value="PRD domain"/>
    <property type="match status" value="2"/>
</dbReference>
<evidence type="ECO:0000259" key="7">
    <source>
        <dbReference type="PROSITE" id="PS51099"/>
    </source>
</evidence>
<dbReference type="GO" id="GO:0006355">
    <property type="term" value="P:regulation of DNA-templated transcription"/>
    <property type="evidence" value="ECO:0007669"/>
    <property type="project" value="InterPro"/>
</dbReference>
<dbReference type="Pfam" id="PF05043">
    <property type="entry name" value="Mga"/>
    <property type="match status" value="1"/>
</dbReference>
<dbReference type="PANTHER" id="PTHR30185:SF13">
    <property type="entry name" value="LICABCH OPERON REGULATOR-RELATED"/>
    <property type="match status" value="1"/>
</dbReference>
<dbReference type="GO" id="GO:0009401">
    <property type="term" value="P:phosphoenolpyruvate-dependent sugar phosphotransferase system"/>
    <property type="evidence" value="ECO:0007669"/>
    <property type="project" value="InterPro"/>
</dbReference>
<evidence type="ECO:0000256" key="5">
    <source>
        <dbReference type="ARBA" id="ARBA00023163"/>
    </source>
</evidence>
<dbReference type="PANTHER" id="PTHR30185">
    <property type="entry name" value="CRYPTIC BETA-GLUCOSIDE BGL OPERON ANTITERMINATOR"/>
    <property type="match status" value="1"/>
</dbReference>
<dbReference type="CDD" id="cd05568">
    <property type="entry name" value="PTS_IIB_bgl_like"/>
    <property type="match status" value="1"/>
</dbReference>
<dbReference type="Gene3D" id="3.40.930.10">
    <property type="entry name" value="Mannitol-specific EII, Chain A"/>
    <property type="match status" value="1"/>
</dbReference>
<keyword evidence="4" id="KW-0010">Activator</keyword>
<keyword evidence="2" id="KW-0677">Repeat</keyword>
<evidence type="ECO:0000256" key="2">
    <source>
        <dbReference type="ARBA" id="ARBA00022737"/>
    </source>
</evidence>
<sequence length="635" mass="72941">MDDLAFQIINELLSHKEAVSSGQLAMSCSVSSKSIQRCISALRKSSEAHGYSINTKTGIGTEIVIHDEHTFKQYLSTLCSNPTLDTPEKRKSYILQCLLYSNDYIKLYDLAEELFVSLSLLNRDLKEIKKILAQFHLHVVSKPNTGIRIEGEEKDKRRCMAQLCFHEKTTDYLMFANQLNKGGTLNLIIEQAIIPVLSQKNMHVSDVAAQSLAIHLLIASERIKNNHIITLRNESQIALLQKDEYSVAEMIAKHAESVFQIRFPTSEICYLTQHILGKRHYESNIDDYKIQSMNDQEVLLLVNKMLRSIFDHTKIDFFYDRDLKKDLILHMIPFIDRMKNNLTIHNPILDDIKKKYSFAFELSAIGCSVVGKYLKTAISEDEISYFALHFILALERRKEIDTPVNILIICSTGRATSQLLAYQIKKKFASSINTIKIIEYYMLDTIDIYSYDYAFSTVPIEKKMPIPVQQISSLPDIQDYQIIEEALSMQRHNIDIHSIIKENLFYTDITGSDRTEVLCSMIQKLKKDIDLPDDFLELILERESFAATDLVNGVALPHPNRPVSAQSFVSIGVLKHPVLWETKHVQIVFLISIAPAQEQTISVFFEMLSDFVTQEKKIRQFLKKPSYDYMIQLIC</sequence>
<dbReference type="PROSITE" id="PS51372">
    <property type="entry name" value="PRD_2"/>
    <property type="match status" value="2"/>
</dbReference>
<feature type="domain" description="PTS EIIB type-2" evidence="7">
    <location>
        <begin position="404"/>
        <end position="495"/>
    </location>
</feature>
<dbReference type="SUPFAM" id="SSF63520">
    <property type="entry name" value="PTS-regulatory domain, PRD"/>
    <property type="match status" value="2"/>
</dbReference>
<dbReference type="GO" id="GO:0008982">
    <property type="term" value="F:protein-N(PI)-phosphohistidine-sugar phosphotransferase activity"/>
    <property type="evidence" value="ECO:0007669"/>
    <property type="project" value="InterPro"/>
</dbReference>
<dbReference type="InterPro" id="IPR036388">
    <property type="entry name" value="WH-like_DNA-bd_sf"/>
</dbReference>
<dbReference type="InterPro" id="IPR011608">
    <property type="entry name" value="PRD"/>
</dbReference>
<dbReference type="Gene3D" id="1.10.10.10">
    <property type="entry name" value="Winged helix-like DNA-binding domain superfamily/Winged helix DNA-binding domain"/>
    <property type="match status" value="2"/>
</dbReference>
<dbReference type="Pfam" id="PF00874">
    <property type="entry name" value="PRD"/>
    <property type="match status" value="2"/>
</dbReference>
<proteinExistence type="predicted"/>
<dbReference type="InterPro" id="IPR036634">
    <property type="entry name" value="PRD_sf"/>
</dbReference>
<name>A0AAP9MJD0_CLOIN</name>
<dbReference type="InterPro" id="IPR050661">
    <property type="entry name" value="BglG_antiterminators"/>
</dbReference>
<evidence type="ECO:0000259" key="6">
    <source>
        <dbReference type="PROSITE" id="PS51094"/>
    </source>
</evidence>
<dbReference type="PROSITE" id="PS51099">
    <property type="entry name" value="PTS_EIIB_TYPE_2"/>
    <property type="match status" value="1"/>
</dbReference>
<dbReference type="Pfam" id="PF00359">
    <property type="entry name" value="PTS_EIIA_2"/>
    <property type="match status" value="1"/>
</dbReference>
<keyword evidence="1" id="KW-0808">Transferase</keyword>
<accession>A0AAP9MJD0</accession>
<feature type="domain" description="PTS EIIA type-2" evidence="6">
    <location>
        <begin position="498"/>
        <end position="635"/>
    </location>
</feature>
<dbReference type="SUPFAM" id="SSF52794">
    <property type="entry name" value="PTS system IIB component-like"/>
    <property type="match status" value="1"/>
</dbReference>
<keyword evidence="5" id="KW-0804">Transcription</keyword>
<dbReference type="Proteomes" id="UP000503330">
    <property type="component" value="Chromosome"/>
</dbReference>
<evidence type="ECO:0000256" key="3">
    <source>
        <dbReference type="ARBA" id="ARBA00023015"/>
    </source>
</evidence>
<dbReference type="GeneID" id="61927556"/>
<evidence type="ECO:0000313" key="10">
    <source>
        <dbReference type="Proteomes" id="UP000503330"/>
    </source>
</evidence>
<dbReference type="InterPro" id="IPR007737">
    <property type="entry name" value="Mga_HTH"/>
</dbReference>
<feature type="domain" description="PRD" evidence="8">
    <location>
        <begin position="180"/>
        <end position="285"/>
    </location>
</feature>
<keyword evidence="3" id="KW-0805">Transcription regulation</keyword>
<dbReference type="Gene3D" id="3.40.50.2300">
    <property type="match status" value="1"/>
</dbReference>
<dbReference type="SUPFAM" id="SSF55804">
    <property type="entry name" value="Phoshotransferase/anion transport protein"/>
    <property type="match status" value="1"/>
</dbReference>
<dbReference type="RefSeq" id="WP_002607773.1">
    <property type="nucleotide sequence ID" value="NZ_BAAACC010000023.1"/>
</dbReference>
<evidence type="ECO:0000313" key="9">
    <source>
        <dbReference type="EMBL" id="QJA04256.1"/>
    </source>
</evidence>
<gene>
    <name evidence="9" type="ORF">G4D54_18425</name>
</gene>
<evidence type="ECO:0000256" key="1">
    <source>
        <dbReference type="ARBA" id="ARBA00022679"/>
    </source>
</evidence>
<evidence type="ECO:0000259" key="8">
    <source>
        <dbReference type="PROSITE" id="PS51372"/>
    </source>
</evidence>
<dbReference type="PROSITE" id="PS51094">
    <property type="entry name" value="PTS_EIIA_TYPE_2"/>
    <property type="match status" value="1"/>
</dbReference>
<evidence type="ECO:0000256" key="4">
    <source>
        <dbReference type="ARBA" id="ARBA00023159"/>
    </source>
</evidence>
<reference evidence="9 10" key="1">
    <citation type="submission" date="2020-02" db="EMBL/GenBank/DDBJ databases">
        <authorList>
            <person name="Kociolek L.K."/>
            <person name="Ozer E.A."/>
        </authorList>
    </citation>
    <scope>NUCLEOTIDE SEQUENCE [LARGE SCALE GENOMIC DNA]</scope>
    <source>
        <strain evidence="9 10">ATCC 14501</strain>
    </source>
</reference>
<dbReference type="EMBL" id="CP048838">
    <property type="protein sequence ID" value="QJA04256.1"/>
    <property type="molecule type" value="Genomic_DNA"/>
</dbReference>
<dbReference type="InterPro" id="IPR036095">
    <property type="entry name" value="PTS_EIIB-like_sf"/>
</dbReference>
<dbReference type="InterPro" id="IPR002178">
    <property type="entry name" value="PTS_EIIA_type-2_dom"/>
</dbReference>
<organism evidence="9 10">
    <name type="scientific">Clostridium innocuum</name>
    <dbReference type="NCBI Taxonomy" id="1522"/>
    <lineage>
        <taxon>Bacteria</taxon>
        <taxon>Bacillati</taxon>
        <taxon>Bacillota</taxon>
        <taxon>Clostridia</taxon>
        <taxon>Eubacteriales</taxon>
        <taxon>Clostridiaceae</taxon>
        <taxon>Clostridium</taxon>
    </lineage>
</organism>
<dbReference type="InterPro" id="IPR013011">
    <property type="entry name" value="PTS_EIIB_2"/>
</dbReference>
<feature type="domain" description="PRD" evidence="8">
    <location>
        <begin position="293"/>
        <end position="400"/>
    </location>
</feature>